<feature type="compositionally biased region" description="Gly residues" evidence="5">
    <location>
        <begin position="195"/>
        <end position="204"/>
    </location>
</feature>
<evidence type="ECO:0000256" key="4">
    <source>
        <dbReference type="ARBA" id="ARBA00038223"/>
    </source>
</evidence>
<feature type="region of interest" description="Disordered" evidence="5">
    <location>
        <begin position="170"/>
        <end position="221"/>
    </location>
</feature>
<dbReference type="GO" id="GO:0033617">
    <property type="term" value="P:mitochondrial respiratory chain complex IV assembly"/>
    <property type="evidence" value="ECO:0007669"/>
    <property type="project" value="TreeGrafter"/>
</dbReference>
<proteinExistence type="inferred from homology"/>
<organism evidence="6 7">
    <name type="scientific">Besnoitia besnoiti</name>
    <name type="common">Apicomplexan protozoan</name>
    <dbReference type="NCBI Taxonomy" id="94643"/>
    <lineage>
        <taxon>Eukaryota</taxon>
        <taxon>Sar</taxon>
        <taxon>Alveolata</taxon>
        <taxon>Apicomplexa</taxon>
        <taxon>Conoidasida</taxon>
        <taxon>Coccidia</taxon>
        <taxon>Eucoccidiorida</taxon>
        <taxon>Eimeriorina</taxon>
        <taxon>Sarcocystidae</taxon>
        <taxon>Besnoitia</taxon>
    </lineage>
</organism>
<comment type="similarity">
    <text evidence="4">Belongs to the COX19 family.</text>
</comment>
<keyword evidence="2" id="KW-0963">Cytoplasm</keyword>
<evidence type="ECO:0000256" key="2">
    <source>
        <dbReference type="ARBA" id="ARBA00022490"/>
    </source>
</evidence>
<sequence>MASLALYQQPGKPRPPAKGSFPIDHLGECTALEKSYLACLARRPLADVAGAGREASGSVSEAFAEAENRKWDHLPCRKFAQEYLQCRMQHNLMAPEDLSALGFKKSRKEENALCSDGAAAPSAAALALDFHPPSSDGSCCAPSPAPGAPAPRSYPVLTFTRSLLQPDLAARPRSEAPPSGLQPAGPGDGLSPRSGRGGGRGGGEAPAEEKKEKKKPRVLTKEDEGFVAGCGALRPYTERGFFGRILSRYSWSNGFFKALCENVQTALASPEK</sequence>
<dbReference type="Proteomes" id="UP000224006">
    <property type="component" value="Chromosome IX"/>
</dbReference>
<dbReference type="GO" id="GO:0005758">
    <property type="term" value="C:mitochondrial intermembrane space"/>
    <property type="evidence" value="ECO:0007669"/>
    <property type="project" value="TreeGrafter"/>
</dbReference>
<reference evidence="6 7" key="1">
    <citation type="submission" date="2017-09" db="EMBL/GenBank/DDBJ databases">
        <title>Genome sequencing of Besnoitia besnoiti strain Bb-Ger1.</title>
        <authorList>
            <person name="Schares G."/>
            <person name="Venepally P."/>
            <person name="Lorenzi H.A."/>
        </authorList>
    </citation>
    <scope>NUCLEOTIDE SEQUENCE [LARGE SCALE GENOMIC DNA]</scope>
    <source>
        <strain evidence="6 7">Bb-Ger1</strain>
    </source>
</reference>
<dbReference type="AlphaFoldDB" id="A0A2A9M2D4"/>
<comment type="caution">
    <text evidence="6">The sequence shown here is derived from an EMBL/GenBank/DDBJ whole genome shotgun (WGS) entry which is preliminary data.</text>
</comment>
<feature type="region of interest" description="Disordered" evidence="5">
    <location>
        <begin position="135"/>
        <end position="154"/>
    </location>
</feature>
<dbReference type="EMBL" id="NWUJ01000010">
    <property type="protein sequence ID" value="PFH32658.1"/>
    <property type="molecule type" value="Genomic_DNA"/>
</dbReference>
<dbReference type="KEGG" id="bbes:BESB_012700"/>
<protein>
    <submittedName>
        <fullName evidence="6">COX19 cytochrome c oxidase assembly family protein</fullName>
    </submittedName>
</protein>
<evidence type="ECO:0000256" key="3">
    <source>
        <dbReference type="ARBA" id="ARBA00023157"/>
    </source>
</evidence>
<keyword evidence="3" id="KW-1015">Disulfide bond</keyword>
<evidence type="ECO:0000313" key="7">
    <source>
        <dbReference type="Proteomes" id="UP000224006"/>
    </source>
</evidence>
<dbReference type="InterPro" id="IPR051383">
    <property type="entry name" value="COX19"/>
</dbReference>
<dbReference type="RefSeq" id="XP_029216667.1">
    <property type="nucleotide sequence ID" value="XM_029360000.1"/>
</dbReference>
<dbReference type="PANTHER" id="PTHR21107">
    <property type="entry name" value="CYTOCHROME C OXIDASE ASSEMBLY PROTEIN COX19"/>
    <property type="match status" value="1"/>
</dbReference>
<keyword evidence="7" id="KW-1185">Reference proteome</keyword>
<evidence type="ECO:0000256" key="1">
    <source>
        <dbReference type="ARBA" id="ARBA00004496"/>
    </source>
</evidence>
<dbReference type="OrthoDB" id="268594at2759"/>
<comment type="subcellular location">
    <subcellularLocation>
        <location evidence="1">Cytoplasm</location>
    </subcellularLocation>
</comment>
<dbReference type="VEuPathDB" id="ToxoDB:BESB_012700"/>
<name>A0A2A9M2D4_BESBE</name>
<evidence type="ECO:0000256" key="5">
    <source>
        <dbReference type="SAM" id="MobiDB-lite"/>
    </source>
</evidence>
<evidence type="ECO:0000313" key="6">
    <source>
        <dbReference type="EMBL" id="PFH32658.1"/>
    </source>
</evidence>
<dbReference type="GeneID" id="40306332"/>
<dbReference type="PANTHER" id="PTHR21107:SF2">
    <property type="entry name" value="CYTOCHROME C OXIDASE ASSEMBLY PROTEIN COX19"/>
    <property type="match status" value="1"/>
</dbReference>
<gene>
    <name evidence="6" type="ORF">BESB_012700</name>
</gene>
<accession>A0A2A9M2D4</accession>
<dbReference type="STRING" id="94643.A0A2A9M2D4"/>
<feature type="region of interest" description="Disordered" evidence="5">
    <location>
        <begin position="1"/>
        <end position="20"/>
    </location>
</feature>